<comment type="caution">
    <text evidence="1">The sequence shown here is derived from an EMBL/GenBank/DDBJ whole genome shotgun (WGS) entry which is preliminary data.</text>
</comment>
<organism evidence="1 2">
    <name type="scientific">Bradyrhizobium niftali</name>
    <dbReference type="NCBI Taxonomy" id="2560055"/>
    <lineage>
        <taxon>Bacteria</taxon>
        <taxon>Pseudomonadati</taxon>
        <taxon>Pseudomonadota</taxon>
        <taxon>Alphaproteobacteria</taxon>
        <taxon>Hyphomicrobiales</taxon>
        <taxon>Nitrobacteraceae</taxon>
        <taxon>Bradyrhizobium</taxon>
    </lineage>
</organism>
<evidence type="ECO:0000313" key="1">
    <source>
        <dbReference type="EMBL" id="TFV45039.1"/>
    </source>
</evidence>
<protein>
    <submittedName>
        <fullName evidence="1">Uncharacterized protein</fullName>
    </submittedName>
</protein>
<dbReference type="AlphaFoldDB" id="A0A4Y9LPZ7"/>
<keyword evidence="2" id="KW-1185">Reference proteome</keyword>
<reference evidence="1 2" key="1">
    <citation type="submission" date="2019-03" db="EMBL/GenBank/DDBJ databases">
        <title>Bradyrhizobium diversity isolated from nodules of Chamaecrista fasciculata.</title>
        <authorList>
            <person name="Klepa M.S."/>
            <person name="Urquiaga M.O."/>
            <person name="Hungria M."/>
            <person name="Delamuta J.R."/>
        </authorList>
    </citation>
    <scope>NUCLEOTIDE SEQUENCE [LARGE SCALE GENOMIC DNA]</scope>
    <source>
        <strain evidence="1 2">CNPSo 3448</strain>
    </source>
</reference>
<name>A0A4Y9LPZ7_9BRAD</name>
<proteinExistence type="predicted"/>
<dbReference type="RefSeq" id="WP_135176583.1">
    <property type="nucleotide sequence ID" value="NZ_SPQT01000016.1"/>
</dbReference>
<gene>
    <name evidence="1" type="ORF">E4K65_26200</name>
</gene>
<dbReference type="Proteomes" id="UP000297966">
    <property type="component" value="Unassembled WGS sequence"/>
</dbReference>
<dbReference type="EMBL" id="SPQT01000016">
    <property type="protein sequence ID" value="TFV45039.1"/>
    <property type="molecule type" value="Genomic_DNA"/>
</dbReference>
<accession>A0A4Y9LPZ7</accession>
<evidence type="ECO:0000313" key="2">
    <source>
        <dbReference type="Proteomes" id="UP000297966"/>
    </source>
</evidence>
<sequence length="163" mass="17838">MRQDAIDQSALWLADGLSRAADDKSSRLALDRIRRGIEAGTTTLDQTVQELSGGQKAQPGEFGLELAGAALVTFLLTTMQEFFKTYIKKLTEDAANKGVQITLEEVKKLFRKDAEDHPDRLGGQFAQALEKYGKEAGIDPDSAQRLLKLVKDESALKTVAKAD</sequence>